<name>A0A4V2MNK5_9HYPH</name>
<keyword evidence="4" id="KW-1185">Reference proteome</keyword>
<feature type="chain" id="PRO_5020622104" description="DUF6647 domain-containing protein" evidence="1">
    <location>
        <begin position="26"/>
        <end position="179"/>
    </location>
</feature>
<evidence type="ECO:0000313" key="4">
    <source>
        <dbReference type="Proteomes" id="UP000291301"/>
    </source>
</evidence>
<evidence type="ECO:0000313" key="3">
    <source>
        <dbReference type="EMBL" id="TCD13236.1"/>
    </source>
</evidence>
<accession>A0A4V2MNK5</accession>
<dbReference type="OrthoDB" id="7851356at2"/>
<proteinExistence type="predicted"/>
<sequence length="179" mass="19868">MNTVRSIIIALALSGAVMTGSQARAGTEVTGTLADWEEPAVTSLLAGFASWIAENSEYAIADTPVRAVAFVTKGETVGTGERQVSLGNRTRGHYDEATATIYIVRPWFPADPYDQSVLLHEMVHHMQVGAKHWYCPQAQEWDAYRLQEAWLEERGLKSNFHWASILLESSCAVRDHHPD</sequence>
<evidence type="ECO:0000259" key="2">
    <source>
        <dbReference type="Pfam" id="PF20352"/>
    </source>
</evidence>
<dbReference type="Pfam" id="PF20352">
    <property type="entry name" value="DUF6647"/>
    <property type="match status" value="1"/>
</dbReference>
<keyword evidence="1" id="KW-0732">Signal</keyword>
<feature type="signal peptide" evidence="1">
    <location>
        <begin position="1"/>
        <end position="25"/>
    </location>
</feature>
<dbReference type="InterPro" id="IPR046589">
    <property type="entry name" value="DUF6647"/>
</dbReference>
<dbReference type="RefSeq" id="WP_131570261.1">
    <property type="nucleotide sequence ID" value="NZ_JAINFK010000005.1"/>
</dbReference>
<dbReference type="EMBL" id="SJST01000006">
    <property type="protein sequence ID" value="TCD13236.1"/>
    <property type="molecule type" value="Genomic_DNA"/>
</dbReference>
<organism evidence="3 4">
    <name type="scientific">Oricola cellulosilytica</name>
    <dbReference type="NCBI Taxonomy" id="1429082"/>
    <lineage>
        <taxon>Bacteria</taxon>
        <taxon>Pseudomonadati</taxon>
        <taxon>Pseudomonadota</taxon>
        <taxon>Alphaproteobacteria</taxon>
        <taxon>Hyphomicrobiales</taxon>
        <taxon>Ahrensiaceae</taxon>
        <taxon>Oricola</taxon>
    </lineage>
</organism>
<feature type="domain" description="DUF6647" evidence="2">
    <location>
        <begin position="35"/>
        <end position="179"/>
    </location>
</feature>
<reference evidence="3 4" key="1">
    <citation type="journal article" date="2015" name="Antonie Van Leeuwenhoek">
        <title>Oricola cellulosilytica gen. nov., sp. nov., a cellulose-degrading bacterium of the family Phyllobacteriaceae isolated from surface seashore water, and emended descriptions of Mesorhizobium loti and Phyllobacterium myrsinacearum.</title>
        <authorList>
            <person name="Hameed A."/>
            <person name="Shahina M."/>
            <person name="Lai W.A."/>
            <person name="Lin S.Y."/>
            <person name="Young L.S."/>
            <person name="Liu Y.C."/>
            <person name="Hsu Y.H."/>
            <person name="Young C.C."/>
        </authorList>
    </citation>
    <scope>NUCLEOTIDE SEQUENCE [LARGE SCALE GENOMIC DNA]</scope>
    <source>
        <strain evidence="3 4">KCTC 52183</strain>
    </source>
</reference>
<evidence type="ECO:0000256" key="1">
    <source>
        <dbReference type="SAM" id="SignalP"/>
    </source>
</evidence>
<dbReference type="AlphaFoldDB" id="A0A4V2MNK5"/>
<comment type="caution">
    <text evidence="3">The sequence shown here is derived from an EMBL/GenBank/DDBJ whole genome shotgun (WGS) entry which is preliminary data.</text>
</comment>
<dbReference type="Proteomes" id="UP000291301">
    <property type="component" value="Unassembled WGS sequence"/>
</dbReference>
<gene>
    <name evidence="3" type="ORF">E0D97_14660</name>
</gene>
<protein>
    <recommendedName>
        <fullName evidence="2">DUF6647 domain-containing protein</fullName>
    </recommendedName>
</protein>